<dbReference type="PROSITE" id="PS50144">
    <property type="entry name" value="MATH"/>
    <property type="match status" value="1"/>
</dbReference>
<evidence type="ECO:0000313" key="2">
    <source>
        <dbReference type="EMBL" id="KAL3106323.1"/>
    </source>
</evidence>
<evidence type="ECO:0000313" key="3">
    <source>
        <dbReference type="Proteomes" id="UP001620626"/>
    </source>
</evidence>
<accession>A0ABD2KTU5</accession>
<comment type="caution">
    <text evidence="2">The sequence shown here is derived from an EMBL/GenBank/DDBJ whole genome shotgun (WGS) entry which is preliminary data.</text>
</comment>
<evidence type="ECO:0000259" key="1">
    <source>
        <dbReference type="PROSITE" id="PS50144"/>
    </source>
</evidence>
<protein>
    <recommendedName>
        <fullName evidence="1">MATH domain-containing protein</fullName>
    </recommendedName>
</protein>
<dbReference type="InterPro" id="IPR008974">
    <property type="entry name" value="TRAF-like"/>
</dbReference>
<organism evidence="2 3">
    <name type="scientific">Heterodera trifolii</name>
    <dbReference type="NCBI Taxonomy" id="157864"/>
    <lineage>
        <taxon>Eukaryota</taxon>
        <taxon>Metazoa</taxon>
        <taxon>Ecdysozoa</taxon>
        <taxon>Nematoda</taxon>
        <taxon>Chromadorea</taxon>
        <taxon>Rhabditida</taxon>
        <taxon>Tylenchina</taxon>
        <taxon>Tylenchomorpha</taxon>
        <taxon>Tylenchoidea</taxon>
        <taxon>Heteroderidae</taxon>
        <taxon>Heteroderinae</taxon>
        <taxon>Heterodera</taxon>
    </lineage>
</organism>
<dbReference type="Pfam" id="PF22486">
    <property type="entry name" value="MATH_2"/>
    <property type="match status" value="1"/>
</dbReference>
<name>A0ABD2KTU5_9BILA</name>
<dbReference type="InterPro" id="IPR055510">
    <property type="entry name" value="DUF7083"/>
</dbReference>
<dbReference type="SUPFAM" id="SSF49599">
    <property type="entry name" value="TRAF domain-like"/>
    <property type="match status" value="1"/>
</dbReference>
<feature type="domain" description="MATH" evidence="1">
    <location>
        <begin position="253"/>
        <end position="390"/>
    </location>
</feature>
<dbReference type="AlphaFoldDB" id="A0ABD2KTU5"/>
<proteinExistence type="predicted"/>
<reference evidence="2 3" key="1">
    <citation type="submission" date="2024-10" db="EMBL/GenBank/DDBJ databases">
        <authorList>
            <person name="Kim D."/>
        </authorList>
    </citation>
    <scope>NUCLEOTIDE SEQUENCE [LARGE SCALE GENOMIC DNA]</scope>
    <source>
        <strain evidence="2">BH-2024</strain>
    </source>
</reference>
<gene>
    <name evidence="2" type="ORF">niasHT_013891</name>
</gene>
<keyword evidence="3" id="KW-1185">Reference proteome</keyword>
<dbReference type="Pfam" id="PF23309">
    <property type="entry name" value="DUF7083"/>
    <property type="match status" value="1"/>
</dbReference>
<dbReference type="Gene3D" id="2.60.210.10">
    <property type="entry name" value="Apoptosis, Tumor Necrosis Factor Receptor Associated Protein 2, Chain A"/>
    <property type="match status" value="1"/>
</dbReference>
<dbReference type="SMART" id="SM00061">
    <property type="entry name" value="MATH"/>
    <property type="match status" value="1"/>
</dbReference>
<dbReference type="Proteomes" id="UP001620626">
    <property type="component" value="Unassembled WGS sequence"/>
</dbReference>
<dbReference type="EMBL" id="JBICBT010000655">
    <property type="protein sequence ID" value="KAL3106323.1"/>
    <property type="molecule type" value="Genomic_DNA"/>
</dbReference>
<dbReference type="InterPro" id="IPR002083">
    <property type="entry name" value="MATH/TRAF_dom"/>
</dbReference>
<sequence>MANPSVQQLMDMVKQLLEAQQNAPPAGQQPSNVPSLPNVENFEFGEQSTDIEDWLQQFDFALDCAAPNLQDVLKVKLLMTKLSKEAFAEYKKSCMPKNVTDFDFAKTVEQLKSLFARPQSIWIDRYDCLRASKLEDEEFRAFVNRHKRLLRDFNFKKLKEEQFNCLMLLIAMKSPKGRGPQKANFGKVGSRWWPRSVRQHVPSGVLTTEELLGIYQFNSHPYLFFRGVPGLYSLKFPSHGRIFNWNKARANRRGTLALEIEKVLEFAGEIIGSERKSETVHIGGLPWKIWADIKKKKGSIDNNEKWLSFSLLRDAPKEDENWSCECSSIYRIVSQNSGFADYKRGEFSLTFNNKSNSWGYSNFISFAELMDPCKGLYEKKEDKVTLAIDVTLKEAKMADNS</sequence>